<evidence type="ECO:0000313" key="16">
    <source>
        <dbReference type="Proteomes" id="UP001497525"/>
    </source>
</evidence>
<keyword evidence="9" id="KW-0694">RNA-binding</keyword>
<keyword evidence="10" id="KW-0866">Nonsense-mediated mRNA decay</keyword>
<dbReference type="GO" id="GO:0051028">
    <property type="term" value="P:mRNA transport"/>
    <property type="evidence" value="ECO:0007669"/>
    <property type="project" value="UniProtKB-KW"/>
</dbReference>
<feature type="compositionally biased region" description="Polar residues" evidence="13">
    <location>
        <begin position="426"/>
        <end position="450"/>
    </location>
</feature>
<evidence type="ECO:0000256" key="6">
    <source>
        <dbReference type="ARBA" id="ARBA00022664"/>
    </source>
</evidence>
<feature type="domain" description="Btz" evidence="14">
    <location>
        <begin position="323"/>
        <end position="402"/>
    </location>
</feature>
<comment type="subcellular location">
    <subcellularLocation>
        <location evidence="2">Cytoplasm</location>
    </subcellularLocation>
    <subcellularLocation>
        <location evidence="1">Nucleus</location>
    </subcellularLocation>
</comment>
<keyword evidence="12" id="KW-0539">Nucleus</keyword>
<keyword evidence="4" id="KW-0813">Transport</keyword>
<feature type="compositionally biased region" description="Basic residues" evidence="13">
    <location>
        <begin position="1"/>
        <end position="11"/>
    </location>
</feature>
<dbReference type="InterPro" id="IPR018545">
    <property type="entry name" value="Btz_dom"/>
</dbReference>
<dbReference type="GO" id="GO:0008380">
    <property type="term" value="P:RNA splicing"/>
    <property type="evidence" value="ECO:0007669"/>
    <property type="project" value="UniProtKB-KW"/>
</dbReference>
<proteinExistence type="inferred from homology"/>
<keyword evidence="8" id="KW-0810">Translation regulation</keyword>
<comment type="similarity">
    <text evidence="3">Belongs to the CASC3 family.</text>
</comment>
<gene>
    <name evidence="15" type="ORF">CDAUBV1_LOCUS16458</name>
</gene>
<keyword evidence="11" id="KW-0508">mRNA splicing</keyword>
<feature type="compositionally biased region" description="Basic and acidic residues" evidence="13">
    <location>
        <begin position="75"/>
        <end position="90"/>
    </location>
</feature>
<evidence type="ECO:0000256" key="1">
    <source>
        <dbReference type="ARBA" id="ARBA00004123"/>
    </source>
</evidence>
<accession>A0AAV2TY59</accession>
<feature type="compositionally biased region" description="Basic and acidic residues" evidence="13">
    <location>
        <begin position="378"/>
        <end position="405"/>
    </location>
</feature>
<dbReference type="GO" id="GO:0003729">
    <property type="term" value="F:mRNA binding"/>
    <property type="evidence" value="ECO:0007669"/>
    <property type="project" value="InterPro"/>
</dbReference>
<keyword evidence="5" id="KW-0963">Cytoplasm</keyword>
<dbReference type="GO" id="GO:0000184">
    <property type="term" value="P:nuclear-transcribed mRNA catabolic process, nonsense-mediated decay"/>
    <property type="evidence" value="ECO:0007669"/>
    <property type="project" value="UniProtKB-KW"/>
</dbReference>
<feature type="compositionally biased region" description="Low complexity" evidence="13">
    <location>
        <begin position="12"/>
        <end position="28"/>
    </location>
</feature>
<feature type="region of interest" description="Disordered" evidence="13">
    <location>
        <begin position="1"/>
        <end position="130"/>
    </location>
</feature>
<evidence type="ECO:0000256" key="8">
    <source>
        <dbReference type="ARBA" id="ARBA00022845"/>
    </source>
</evidence>
<dbReference type="GO" id="GO:0005737">
    <property type="term" value="C:cytoplasm"/>
    <property type="evidence" value="ECO:0007669"/>
    <property type="project" value="UniProtKB-SubCell"/>
</dbReference>
<feature type="compositionally biased region" description="Basic and acidic residues" evidence="13">
    <location>
        <begin position="452"/>
        <end position="470"/>
    </location>
</feature>
<feature type="compositionally biased region" description="Acidic residues" evidence="13">
    <location>
        <begin position="471"/>
        <end position="492"/>
    </location>
</feature>
<reference evidence="15" key="1">
    <citation type="submission" date="2024-06" db="EMBL/GenBank/DDBJ databases">
        <authorList>
            <person name="Liu X."/>
            <person name="Lenzi L."/>
            <person name="Haldenby T S."/>
            <person name="Uol C."/>
        </authorList>
    </citation>
    <scope>NUCLEOTIDE SEQUENCE</scope>
</reference>
<comment type="caution">
    <text evidence="15">The sequence shown here is derived from an EMBL/GenBank/DDBJ whole genome shotgun (WGS) entry which is preliminary data.</text>
</comment>
<dbReference type="GO" id="GO:0006397">
    <property type="term" value="P:mRNA processing"/>
    <property type="evidence" value="ECO:0007669"/>
    <property type="project" value="UniProtKB-KW"/>
</dbReference>
<dbReference type="EMBL" id="CAXLJL010000822">
    <property type="protein sequence ID" value="CAL5141197.1"/>
    <property type="molecule type" value="Genomic_DNA"/>
</dbReference>
<keyword evidence="7" id="KW-0509">mRNA transport</keyword>
<evidence type="ECO:0000256" key="4">
    <source>
        <dbReference type="ARBA" id="ARBA00022448"/>
    </source>
</evidence>
<dbReference type="AlphaFoldDB" id="A0AAV2TY59"/>
<evidence type="ECO:0000256" key="10">
    <source>
        <dbReference type="ARBA" id="ARBA00023161"/>
    </source>
</evidence>
<name>A0AAV2TY59_CALDB</name>
<dbReference type="Pfam" id="PF09405">
    <property type="entry name" value="Btz"/>
    <property type="match status" value="1"/>
</dbReference>
<evidence type="ECO:0000313" key="15">
    <source>
        <dbReference type="EMBL" id="CAL5141197.1"/>
    </source>
</evidence>
<keyword evidence="6" id="KW-0507">mRNA processing</keyword>
<evidence type="ECO:0000256" key="11">
    <source>
        <dbReference type="ARBA" id="ARBA00023187"/>
    </source>
</evidence>
<dbReference type="GO" id="GO:0035145">
    <property type="term" value="C:exon-exon junction complex"/>
    <property type="evidence" value="ECO:0007669"/>
    <property type="project" value="InterPro"/>
</dbReference>
<sequence length="492" mass="55131">MDLGRFRHSMRQRSPYSSRSRSSSPLVGGSRGRSRSSSPNAFEGHDRQKLSPERDKSRLTHAPYARSPSLTHLRGGRERSPLDADPDGHSIKRLRQPEIQSSVHHVPESERGLGRGPAPDYSNPPPITLNERFTRLTSAGTAVYSRRNFGRMGEMRYIPHLIVANNTKLPPATLARQAKAISIVIERKFPRGGLKDVSDATQGSVRPGLYVPRRPGEGIKPVFDRSETHACILTAHLGCAWSHYFSIPVFLQIQFYTSAADEDLISKRLLDCISSTSKSRHSESVRPSNRGQYHESVAVGRPNFYGIRVNEGGGGYRYANPLDPSETPRNASYFLHDDRAEPQFSGYRQNWRGSSRFNSGYRRSSHGSPEGASGHRQRAPESERWEHDKFESEEGSAKTREEKPMPKPVPAPKPILWSTIGKEITNGESRVSYGTQNYSPDNVSGKSVNGQDELKEDKSKLERSVQKLENEYDAEDVQIDVEPVLDETTEKN</sequence>
<dbReference type="Proteomes" id="UP001497525">
    <property type="component" value="Unassembled WGS sequence"/>
</dbReference>
<evidence type="ECO:0000256" key="9">
    <source>
        <dbReference type="ARBA" id="ARBA00022884"/>
    </source>
</evidence>
<evidence type="ECO:0000256" key="13">
    <source>
        <dbReference type="SAM" id="MobiDB-lite"/>
    </source>
</evidence>
<organism evidence="15 16">
    <name type="scientific">Calicophoron daubneyi</name>
    <name type="common">Rumen fluke</name>
    <name type="synonym">Paramphistomum daubneyi</name>
    <dbReference type="NCBI Taxonomy" id="300641"/>
    <lineage>
        <taxon>Eukaryota</taxon>
        <taxon>Metazoa</taxon>
        <taxon>Spiralia</taxon>
        <taxon>Lophotrochozoa</taxon>
        <taxon>Platyhelminthes</taxon>
        <taxon>Trematoda</taxon>
        <taxon>Digenea</taxon>
        <taxon>Plagiorchiida</taxon>
        <taxon>Pronocephalata</taxon>
        <taxon>Paramphistomoidea</taxon>
        <taxon>Paramphistomidae</taxon>
        <taxon>Calicophoron</taxon>
    </lineage>
</organism>
<protein>
    <recommendedName>
        <fullName evidence="14">Btz domain-containing protein</fullName>
    </recommendedName>
</protein>
<evidence type="ECO:0000259" key="14">
    <source>
        <dbReference type="Pfam" id="PF09405"/>
    </source>
</evidence>
<dbReference type="GO" id="GO:0006417">
    <property type="term" value="P:regulation of translation"/>
    <property type="evidence" value="ECO:0007669"/>
    <property type="project" value="UniProtKB-KW"/>
</dbReference>
<feature type="compositionally biased region" description="Basic and acidic residues" evidence="13">
    <location>
        <begin position="43"/>
        <end position="58"/>
    </location>
</feature>
<feature type="region of interest" description="Disordered" evidence="13">
    <location>
        <begin position="345"/>
        <end position="492"/>
    </location>
</feature>
<evidence type="ECO:0000256" key="5">
    <source>
        <dbReference type="ARBA" id="ARBA00022490"/>
    </source>
</evidence>
<evidence type="ECO:0000256" key="3">
    <source>
        <dbReference type="ARBA" id="ARBA00009548"/>
    </source>
</evidence>
<evidence type="ECO:0000256" key="7">
    <source>
        <dbReference type="ARBA" id="ARBA00022816"/>
    </source>
</evidence>
<feature type="compositionally biased region" description="Polar residues" evidence="13">
    <location>
        <begin position="346"/>
        <end position="362"/>
    </location>
</feature>
<evidence type="ECO:0000256" key="12">
    <source>
        <dbReference type="ARBA" id="ARBA00023242"/>
    </source>
</evidence>
<evidence type="ECO:0000256" key="2">
    <source>
        <dbReference type="ARBA" id="ARBA00004496"/>
    </source>
</evidence>